<organism evidence="8 9">
    <name type="scientific">Monoraphidium neglectum</name>
    <dbReference type="NCBI Taxonomy" id="145388"/>
    <lineage>
        <taxon>Eukaryota</taxon>
        <taxon>Viridiplantae</taxon>
        <taxon>Chlorophyta</taxon>
        <taxon>core chlorophytes</taxon>
        <taxon>Chlorophyceae</taxon>
        <taxon>CS clade</taxon>
        <taxon>Sphaeropleales</taxon>
        <taxon>Selenastraceae</taxon>
        <taxon>Monoraphidium</taxon>
    </lineage>
</organism>
<feature type="transmembrane region" description="Helical" evidence="7">
    <location>
        <begin position="273"/>
        <end position="294"/>
    </location>
</feature>
<evidence type="ECO:0000256" key="1">
    <source>
        <dbReference type="ARBA" id="ARBA00004141"/>
    </source>
</evidence>
<gene>
    <name evidence="8" type="ORF">MNEG_3547</name>
</gene>
<evidence type="ECO:0000313" key="8">
    <source>
        <dbReference type="EMBL" id="KIZ04409.1"/>
    </source>
</evidence>
<feature type="transmembrane region" description="Helical" evidence="7">
    <location>
        <begin position="142"/>
        <end position="162"/>
    </location>
</feature>
<feature type="transmembrane region" description="Helical" evidence="7">
    <location>
        <begin position="336"/>
        <end position="357"/>
    </location>
</feature>
<evidence type="ECO:0000313" key="9">
    <source>
        <dbReference type="Proteomes" id="UP000054498"/>
    </source>
</evidence>
<reference evidence="8 9" key="1">
    <citation type="journal article" date="2013" name="BMC Genomics">
        <title>Reconstruction of the lipid metabolism for the microalga Monoraphidium neglectum from its genome sequence reveals characteristics suitable for biofuel production.</title>
        <authorList>
            <person name="Bogen C."/>
            <person name="Al-Dilaimi A."/>
            <person name="Albersmeier A."/>
            <person name="Wichmann J."/>
            <person name="Grundmann M."/>
            <person name="Rupp O."/>
            <person name="Lauersen K.J."/>
            <person name="Blifernez-Klassen O."/>
            <person name="Kalinowski J."/>
            <person name="Goesmann A."/>
            <person name="Mussgnug J.H."/>
            <person name="Kruse O."/>
        </authorList>
    </citation>
    <scope>NUCLEOTIDE SEQUENCE [LARGE SCALE GENOMIC DNA]</scope>
    <source>
        <strain evidence="8 9">SAG 48.87</strain>
    </source>
</reference>
<dbReference type="Pfam" id="PF03348">
    <property type="entry name" value="Serinc"/>
    <property type="match status" value="1"/>
</dbReference>
<dbReference type="KEGG" id="mng:MNEG_3547"/>
<evidence type="ECO:0000256" key="7">
    <source>
        <dbReference type="SAM" id="Phobius"/>
    </source>
</evidence>
<feature type="transmembrane region" description="Helical" evidence="7">
    <location>
        <begin position="23"/>
        <end position="42"/>
    </location>
</feature>
<dbReference type="Proteomes" id="UP000054498">
    <property type="component" value="Unassembled WGS sequence"/>
</dbReference>
<dbReference type="RefSeq" id="XP_013903428.1">
    <property type="nucleotide sequence ID" value="XM_014047974.1"/>
</dbReference>
<protein>
    <submittedName>
        <fullName evidence="8">Serine incorporator 3</fullName>
    </submittedName>
</protein>
<evidence type="ECO:0000256" key="3">
    <source>
        <dbReference type="ARBA" id="ARBA00022692"/>
    </source>
</evidence>
<comment type="subcellular location">
    <subcellularLocation>
        <location evidence="1">Membrane</location>
        <topology evidence="1">Multi-pass membrane protein</topology>
    </subcellularLocation>
</comment>
<keyword evidence="3 7" id="KW-0812">Transmembrane</keyword>
<feature type="transmembrane region" description="Helical" evidence="7">
    <location>
        <begin position="210"/>
        <end position="228"/>
    </location>
</feature>
<sequence>MGASQTVCCLVLRDEHIARSFAVAKWTYCALFTVVTVITWVLRDYSDDWFLKHSTIFAYCQLPGYEALCSGKQVAVRISFANFSFFFTHALVLFWCTWERDFRAGIHTGLWFWKILAWGGAIAGFFFVPANAITVYAQVARYGAGLFLVFVMIEMVSWVYDVNEWLLRRDSKPAWAALVLGAAVSILGGLALIGAAYYFYAATPACHLNLFFITWSIVVGFALVGVLFVPNRLEVAGLMTSGAVFAYCSYLLYSALGRVPGDACVRVAVSDQWVQIVGFFLGIFAVCYSTMSLGTSSIFGGKQSGDSSEAGGGGDTSGGGGDLANDSGPLPYRPDAFHLMFALASMYMAMLFTNWQVSSSTAKFELGTGWTSTWVTMGSKWFCEALYLWTVVAPAILRNRDFS</sequence>
<evidence type="ECO:0000256" key="5">
    <source>
        <dbReference type="ARBA" id="ARBA00023136"/>
    </source>
</evidence>
<dbReference type="OrthoDB" id="5963193at2759"/>
<proteinExistence type="inferred from homology"/>
<evidence type="ECO:0000256" key="2">
    <source>
        <dbReference type="ARBA" id="ARBA00006665"/>
    </source>
</evidence>
<dbReference type="AlphaFoldDB" id="A0A0D2LCD4"/>
<keyword evidence="5 7" id="KW-0472">Membrane</keyword>
<keyword evidence="9" id="KW-1185">Reference proteome</keyword>
<evidence type="ECO:0000256" key="6">
    <source>
        <dbReference type="SAM" id="MobiDB-lite"/>
    </source>
</evidence>
<accession>A0A0D2LCD4</accession>
<dbReference type="PANTHER" id="PTHR10383">
    <property type="entry name" value="SERINE INCORPORATOR"/>
    <property type="match status" value="1"/>
</dbReference>
<dbReference type="GeneID" id="25736425"/>
<feature type="transmembrane region" description="Helical" evidence="7">
    <location>
        <begin position="174"/>
        <end position="198"/>
    </location>
</feature>
<name>A0A0D2LCD4_9CHLO</name>
<dbReference type="InterPro" id="IPR005016">
    <property type="entry name" value="TDE1/TMS"/>
</dbReference>
<feature type="transmembrane region" description="Helical" evidence="7">
    <location>
        <begin position="235"/>
        <end position="253"/>
    </location>
</feature>
<feature type="compositionally biased region" description="Gly residues" evidence="6">
    <location>
        <begin position="310"/>
        <end position="322"/>
    </location>
</feature>
<feature type="transmembrane region" description="Helical" evidence="7">
    <location>
        <begin position="110"/>
        <end position="130"/>
    </location>
</feature>
<evidence type="ECO:0000256" key="4">
    <source>
        <dbReference type="ARBA" id="ARBA00022989"/>
    </source>
</evidence>
<dbReference type="GO" id="GO:0016020">
    <property type="term" value="C:membrane"/>
    <property type="evidence" value="ECO:0007669"/>
    <property type="project" value="UniProtKB-SubCell"/>
</dbReference>
<comment type="similarity">
    <text evidence="2">Belongs to the TDE1 family.</text>
</comment>
<dbReference type="PANTHER" id="PTHR10383:SF9">
    <property type="entry name" value="SERINE INCORPORATOR, ISOFORM F"/>
    <property type="match status" value="1"/>
</dbReference>
<dbReference type="EMBL" id="KK100669">
    <property type="protein sequence ID" value="KIZ04409.1"/>
    <property type="molecule type" value="Genomic_DNA"/>
</dbReference>
<keyword evidence="4 7" id="KW-1133">Transmembrane helix</keyword>
<feature type="region of interest" description="Disordered" evidence="6">
    <location>
        <begin position="304"/>
        <end position="324"/>
    </location>
</feature>